<reference evidence="10 11" key="1">
    <citation type="submission" date="2015-04" db="EMBL/GenBank/DDBJ databases">
        <title>Draft genome of the roundworm Trichinella nativa.</title>
        <authorList>
            <person name="Mitreva M."/>
        </authorList>
    </citation>
    <scope>NUCLEOTIDE SEQUENCE [LARGE SCALE GENOMIC DNA]</scope>
    <source>
        <strain evidence="10 11">ISS45</strain>
    </source>
</reference>
<keyword evidence="3" id="KW-0238">DNA-binding</keyword>
<feature type="compositionally biased region" description="Basic and acidic residues" evidence="6">
    <location>
        <begin position="639"/>
        <end position="660"/>
    </location>
</feature>
<sequence>MEDITVADACMDEIALEGLDGITLNSLWVRLRTRPGLYLRVDDVVKQHLWNLIFHNKELSFYTLPKPRETIDMHCLYIDKLPVNIVKNNAKNLYGSCADFNKRVDITRTFRRTKRYEIYDNVIAKYGDSLVVVASQDLRTIAITGPCYSSELFTKDLSFALYFPVVERIARSRYFGCVTYGNYSLHKVFKIRSKDVFYTLKRLFALKLVKKWPCEVQLEDGSSRICTCVCLKRFASFFKYFPLSRMISYFKSCPQRRATRSQIIQAISVEPFLFDIAKFRMINVLSIQIQPIKVPVQVGKKARNHQSKGENEICDTCYRLNRVIEEDYEDIVEKDGQKSVDQEEIDDRLFELCCEDQDMEDEWMIVENLDSVGEDDEEQLMEEEVIDEITDLYEENNWLEDITSDEGDEESCSSDESEDTDDDDYITDTSNYQFKYFQNERHAIVRKLHNAGSDGVDHFQLCRQIGIHDKLLRALMPILCEEGHARTEFENDGRKRRLRYYTIHSESHTSHCFQQLFEKTNIDFQSVKFGNSPVTDRSCKRLLMILDLLEEKRVLTAQKLTKHIKDTEKEEGYNYEIDKRCSSGLFDLLEELKLIKPNDSDLSATIRKERMQFIGTVKANNCPNKSRKRRRSVVSPQKEAPKMKKTDKKDDEKKNLHTENKTAGPKFPFYMPSQFGQVTKLKRDIFNYGYQAKCIRLQSVHEFVFYLVHDYRGDTTKNKLYQAEPSCSVEMENRSTAEPTVFLDELSWRRFLPPLPKQNGC</sequence>
<accession>A0A1Y3ECC3</accession>
<feature type="region of interest" description="Disordered" evidence="6">
    <location>
        <begin position="617"/>
        <end position="665"/>
    </location>
</feature>
<keyword evidence="4" id="KW-0804">Transcription</keyword>
<gene>
    <name evidence="10" type="ORF">D917_02755</name>
</gene>
<dbReference type="Proteomes" id="UP000243006">
    <property type="component" value="Unassembled WGS sequence"/>
</dbReference>
<dbReference type="GO" id="GO:0005634">
    <property type="term" value="C:nucleus"/>
    <property type="evidence" value="ECO:0007669"/>
    <property type="project" value="UniProtKB-SubCell"/>
</dbReference>
<dbReference type="Pfam" id="PF24101">
    <property type="entry name" value="WHD_GTF3C1"/>
    <property type="match status" value="1"/>
</dbReference>
<evidence type="ECO:0000313" key="10">
    <source>
        <dbReference type="EMBL" id="OUC42641.1"/>
    </source>
</evidence>
<dbReference type="GO" id="GO:0042791">
    <property type="term" value="P:5S class rRNA transcription by RNA polymerase III"/>
    <property type="evidence" value="ECO:0007669"/>
    <property type="project" value="TreeGrafter"/>
</dbReference>
<dbReference type="InterPro" id="IPR044210">
    <property type="entry name" value="Tfc3-like"/>
</dbReference>
<dbReference type="AlphaFoldDB" id="A0A1Y3ECC3"/>
<keyword evidence="2" id="KW-0597">Phosphoprotein</keyword>
<dbReference type="GO" id="GO:0003677">
    <property type="term" value="F:DNA binding"/>
    <property type="evidence" value="ECO:0007669"/>
    <property type="project" value="UniProtKB-KW"/>
</dbReference>
<feature type="domain" description="General transcription factor 3C polypeptide 1 winged-helix" evidence="8">
    <location>
        <begin position="7"/>
        <end position="86"/>
    </location>
</feature>
<comment type="caution">
    <text evidence="10">The sequence shown here is derived from an EMBL/GenBank/DDBJ whole genome shotgun (WGS) entry which is preliminary data.</text>
</comment>
<evidence type="ECO:0000256" key="6">
    <source>
        <dbReference type="SAM" id="MobiDB-lite"/>
    </source>
</evidence>
<evidence type="ECO:0000259" key="7">
    <source>
        <dbReference type="Pfam" id="PF04182"/>
    </source>
</evidence>
<dbReference type="GO" id="GO:0000127">
    <property type="term" value="C:transcription factor TFIIIC complex"/>
    <property type="evidence" value="ECO:0007669"/>
    <property type="project" value="InterPro"/>
</dbReference>
<feature type="region of interest" description="Disordered" evidence="6">
    <location>
        <begin position="401"/>
        <end position="425"/>
    </location>
</feature>
<evidence type="ECO:0000256" key="4">
    <source>
        <dbReference type="ARBA" id="ARBA00023163"/>
    </source>
</evidence>
<comment type="subcellular location">
    <subcellularLocation>
        <location evidence="1">Nucleus</location>
    </subcellularLocation>
</comment>
<evidence type="ECO:0000259" key="8">
    <source>
        <dbReference type="Pfam" id="PF23704"/>
    </source>
</evidence>
<dbReference type="GO" id="GO:0006384">
    <property type="term" value="P:transcription initiation at RNA polymerase III promoter"/>
    <property type="evidence" value="ECO:0007669"/>
    <property type="project" value="InterPro"/>
</dbReference>
<evidence type="ECO:0000256" key="3">
    <source>
        <dbReference type="ARBA" id="ARBA00023125"/>
    </source>
</evidence>
<dbReference type="Pfam" id="PF04182">
    <property type="entry name" value="B-block_TFIIIC"/>
    <property type="match status" value="1"/>
</dbReference>
<organism evidence="10 11">
    <name type="scientific">Trichinella nativa</name>
    <dbReference type="NCBI Taxonomy" id="6335"/>
    <lineage>
        <taxon>Eukaryota</taxon>
        <taxon>Metazoa</taxon>
        <taxon>Ecdysozoa</taxon>
        <taxon>Nematoda</taxon>
        <taxon>Enoplea</taxon>
        <taxon>Dorylaimia</taxon>
        <taxon>Trichinellida</taxon>
        <taxon>Trichinellidae</taxon>
        <taxon>Trichinella</taxon>
    </lineage>
</organism>
<dbReference type="InterPro" id="IPR056467">
    <property type="entry name" value="eWH_GTF3C1"/>
</dbReference>
<evidence type="ECO:0000259" key="9">
    <source>
        <dbReference type="Pfam" id="PF24101"/>
    </source>
</evidence>
<feature type="domain" description="B-block binding subunit of TFIIIC" evidence="7">
    <location>
        <begin position="163"/>
        <end position="235"/>
    </location>
</feature>
<evidence type="ECO:0000256" key="5">
    <source>
        <dbReference type="ARBA" id="ARBA00023242"/>
    </source>
</evidence>
<dbReference type="PANTHER" id="PTHR15180:SF1">
    <property type="entry name" value="GENERAL TRANSCRIPTION FACTOR 3C POLYPEPTIDE 1"/>
    <property type="match status" value="1"/>
</dbReference>
<evidence type="ECO:0000313" key="11">
    <source>
        <dbReference type="Proteomes" id="UP000243006"/>
    </source>
</evidence>
<dbReference type="InterPro" id="IPR007309">
    <property type="entry name" value="TFIIIC_Bblock-bd"/>
</dbReference>
<dbReference type="EMBL" id="LVZM01017259">
    <property type="protein sequence ID" value="OUC42641.1"/>
    <property type="molecule type" value="Genomic_DNA"/>
</dbReference>
<protein>
    <submittedName>
        <fullName evidence="10">Uncharacterized protein</fullName>
    </submittedName>
</protein>
<evidence type="ECO:0000256" key="2">
    <source>
        <dbReference type="ARBA" id="ARBA00022553"/>
    </source>
</evidence>
<keyword evidence="5" id="KW-0539">Nucleus</keyword>
<evidence type="ECO:0000256" key="1">
    <source>
        <dbReference type="ARBA" id="ARBA00004123"/>
    </source>
</evidence>
<name>A0A1Y3ECC3_9BILA</name>
<feature type="domain" description="GTF3C1 extended winged-helix" evidence="9">
    <location>
        <begin position="534"/>
        <end position="600"/>
    </location>
</feature>
<dbReference type="InterPro" id="IPR056428">
    <property type="entry name" value="WH_GTF3C1"/>
</dbReference>
<dbReference type="Pfam" id="PF23704">
    <property type="entry name" value="WHD_GTF3C1_N"/>
    <property type="match status" value="1"/>
</dbReference>
<proteinExistence type="predicted"/>
<dbReference type="PANTHER" id="PTHR15180">
    <property type="entry name" value="GENERAL TRANSCRIPTION FACTOR 3C POLYPEPTIDE 1"/>
    <property type="match status" value="1"/>
</dbReference>